<organism evidence="1 2">
    <name type="scientific">Reticulibacter mediterranei</name>
    <dbReference type="NCBI Taxonomy" id="2778369"/>
    <lineage>
        <taxon>Bacteria</taxon>
        <taxon>Bacillati</taxon>
        <taxon>Chloroflexota</taxon>
        <taxon>Ktedonobacteria</taxon>
        <taxon>Ktedonobacterales</taxon>
        <taxon>Reticulibacteraceae</taxon>
        <taxon>Reticulibacter</taxon>
    </lineage>
</organism>
<gene>
    <name evidence="1" type="ORF">KSF_087170</name>
</gene>
<accession>A0A8J3IN42</accession>
<dbReference type="AlphaFoldDB" id="A0A8J3IN42"/>
<dbReference type="Proteomes" id="UP000597444">
    <property type="component" value="Unassembled WGS sequence"/>
</dbReference>
<protein>
    <submittedName>
        <fullName evidence="1">Uncharacterized protein</fullName>
    </submittedName>
</protein>
<reference evidence="1" key="1">
    <citation type="submission" date="2020-10" db="EMBL/GenBank/DDBJ databases">
        <title>Taxonomic study of unclassified bacteria belonging to the class Ktedonobacteria.</title>
        <authorList>
            <person name="Yabe S."/>
            <person name="Wang C.M."/>
            <person name="Zheng Y."/>
            <person name="Sakai Y."/>
            <person name="Cavaletti L."/>
            <person name="Monciardini P."/>
            <person name="Donadio S."/>
        </authorList>
    </citation>
    <scope>NUCLEOTIDE SEQUENCE</scope>
    <source>
        <strain evidence="1">ID150040</strain>
    </source>
</reference>
<sequence length="225" mass="25142">MPQNRSSDHAPMMTLYQCPNCQQHWVQDGAQIRLRVGSAESDVLARTLQIDLDQVPQAPCRLCLFRAGADTGRFEENAYGRTQGYGLTWEAAEPVGAHLLISVLSEAFLLQSRLPPASHEIRDRSHVRQVLRWFIETEHLPCAHILDARDQRDMAAGLPPGHGMSGTERWQWKGAIFRGDCPPLQGIALITLALALPQEELLHLSSLLHLTKGMLELTLTRQCAQ</sequence>
<evidence type="ECO:0000313" key="2">
    <source>
        <dbReference type="Proteomes" id="UP000597444"/>
    </source>
</evidence>
<proteinExistence type="predicted"/>
<dbReference type="RefSeq" id="WP_220209375.1">
    <property type="nucleotide sequence ID" value="NZ_BNJK01000002.1"/>
</dbReference>
<keyword evidence="2" id="KW-1185">Reference proteome</keyword>
<name>A0A8J3IN42_9CHLR</name>
<dbReference type="EMBL" id="BNJK01000002">
    <property type="protein sequence ID" value="GHO98669.1"/>
    <property type="molecule type" value="Genomic_DNA"/>
</dbReference>
<comment type="caution">
    <text evidence="1">The sequence shown here is derived from an EMBL/GenBank/DDBJ whole genome shotgun (WGS) entry which is preliminary data.</text>
</comment>
<evidence type="ECO:0000313" key="1">
    <source>
        <dbReference type="EMBL" id="GHO98669.1"/>
    </source>
</evidence>